<evidence type="ECO:0000256" key="7">
    <source>
        <dbReference type="ARBA" id="ARBA00073188"/>
    </source>
</evidence>
<dbReference type="SMART" id="SM00389">
    <property type="entry name" value="HOX"/>
    <property type="match status" value="1"/>
</dbReference>
<reference evidence="13" key="2">
    <citation type="submission" date="2025-09" db="UniProtKB">
        <authorList>
            <consortium name="Ensembl"/>
        </authorList>
    </citation>
    <scope>IDENTIFICATION</scope>
</reference>
<feature type="compositionally biased region" description="Low complexity" evidence="11">
    <location>
        <begin position="376"/>
        <end position="391"/>
    </location>
</feature>
<evidence type="ECO:0000313" key="13">
    <source>
        <dbReference type="Ensembl" id="ENSMCSP00000023104.1"/>
    </source>
</evidence>
<dbReference type="OrthoDB" id="6159439at2759"/>
<dbReference type="PANTHER" id="PTHR46294:SF1">
    <property type="entry name" value="HOMEOBOX EVEN-SKIPPED HOMOLOG PROTEIN 2"/>
    <property type="match status" value="1"/>
</dbReference>
<keyword evidence="2" id="KW-0217">Developmental protein</keyword>
<proteinExistence type="inferred from homology"/>
<feature type="compositionally biased region" description="Polar residues" evidence="11">
    <location>
        <begin position="128"/>
        <end position="145"/>
    </location>
</feature>
<dbReference type="SUPFAM" id="SSF46689">
    <property type="entry name" value="Homeodomain-like"/>
    <property type="match status" value="1"/>
</dbReference>
<dbReference type="PANTHER" id="PTHR46294">
    <property type="entry name" value="SEGMENTATION PROTEIN EVEN-SKIPPED"/>
    <property type="match status" value="1"/>
</dbReference>
<dbReference type="InterPro" id="IPR001356">
    <property type="entry name" value="HD"/>
</dbReference>
<sequence length="449" mass="48688">MMERIRKEMILMERGLHSPTAGKRLSNLSDSAGNAVLEALENSPHSGRLSPRLTAASLHSAIGDISAKGKFEIDTLFNLQHPSSETTVSSEIPPSESRKKISLYSEVAQEADMNSDVEVGCSALRSPASLTSSQLKENSNKGYSESSPTPSAPASAAAPAAGIGSLHSGGALGGSAAGADQVRRYRTAFTREQIARLEKEFYRENYVSRPRRCELAAALNLPETTIKVWFQNRRMKDKRQRLAMSWPHPADPSFYTYMMTHAAATGSLPYPFHSHVPLHYYPHVGVTAAAAAAAASGAAAAPFATSIRPLDTFRALSHPYSRPELLSAAAAAVGAGGCARPCSAPRRRRRRRRRPRRWARGAVPPPTSPARRRGSAPRAASCPTRPRYSARPPSPRRTSGRRRLSPDNYPGPSPGVFCSGSRGGMGGRGRNKKTPYYVFQLSVPKYFYF</sequence>
<keyword evidence="3 9" id="KW-0238">DNA-binding</keyword>
<feature type="compositionally biased region" description="Basic residues" evidence="11">
    <location>
        <begin position="345"/>
        <end position="359"/>
    </location>
</feature>
<dbReference type="GO" id="GO:0000981">
    <property type="term" value="F:DNA-binding transcription factor activity, RNA polymerase II-specific"/>
    <property type="evidence" value="ECO:0007669"/>
    <property type="project" value="InterPro"/>
</dbReference>
<dbReference type="CDD" id="cd00086">
    <property type="entry name" value="homeodomain"/>
    <property type="match status" value="1"/>
</dbReference>
<dbReference type="GO" id="GO:0000978">
    <property type="term" value="F:RNA polymerase II cis-regulatory region sequence-specific DNA binding"/>
    <property type="evidence" value="ECO:0007669"/>
    <property type="project" value="TreeGrafter"/>
</dbReference>
<dbReference type="PROSITE" id="PS00027">
    <property type="entry name" value="HOMEOBOX_1"/>
    <property type="match status" value="1"/>
</dbReference>
<evidence type="ECO:0000256" key="4">
    <source>
        <dbReference type="ARBA" id="ARBA00023155"/>
    </source>
</evidence>
<evidence type="ECO:0000313" key="14">
    <source>
        <dbReference type="Proteomes" id="UP000694560"/>
    </source>
</evidence>
<dbReference type="InterPro" id="IPR020479">
    <property type="entry name" value="HD_metazoa"/>
</dbReference>
<feature type="DNA-binding region" description="Homeobox" evidence="9">
    <location>
        <begin position="182"/>
        <end position="241"/>
    </location>
</feature>
<dbReference type="FunFam" id="1.10.10.60:FF:000367">
    <property type="entry name" value="homeobox even-skipped homolog protein 2"/>
    <property type="match status" value="1"/>
</dbReference>
<dbReference type="Pfam" id="PF00046">
    <property type="entry name" value="Homeodomain"/>
    <property type="match status" value="1"/>
</dbReference>
<dbReference type="InterPro" id="IPR009057">
    <property type="entry name" value="Homeodomain-like_sf"/>
</dbReference>
<keyword evidence="5 9" id="KW-0539">Nucleus</keyword>
<reference evidence="13" key="1">
    <citation type="submission" date="2025-08" db="UniProtKB">
        <authorList>
            <consortium name="Ensembl"/>
        </authorList>
    </citation>
    <scope>IDENTIFICATION</scope>
</reference>
<evidence type="ECO:0000256" key="5">
    <source>
        <dbReference type="ARBA" id="ARBA00023242"/>
    </source>
</evidence>
<evidence type="ECO:0000256" key="3">
    <source>
        <dbReference type="ARBA" id="ARBA00023125"/>
    </source>
</evidence>
<dbReference type="AlphaFoldDB" id="A0A8C5UJ92"/>
<comment type="similarity">
    <text evidence="6">Belongs to the even-skipped homeobox family.</text>
</comment>
<dbReference type="InterPro" id="IPR017970">
    <property type="entry name" value="Homeobox_CS"/>
</dbReference>
<keyword evidence="14" id="KW-1185">Reference proteome</keyword>
<evidence type="ECO:0000259" key="12">
    <source>
        <dbReference type="PROSITE" id="PS50071"/>
    </source>
</evidence>
<feature type="compositionally biased region" description="Low complexity" evidence="11">
    <location>
        <begin position="146"/>
        <end position="160"/>
    </location>
</feature>
<accession>A0A8C5UJ92</accession>
<name>A0A8C5UJ92_9PASS</name>
<comment type="subcellular location">
    <subcellularLocation>
        <location evidence="1 9 10">Nucleus</location>
    </subcellularLocation>
</comment>
<dbReference type="InterPro" id="IPR052002">
    <property type="entry name" value="Even-skipped_HD"/>
</dbReference>
<dbReference type="PRINTS" id="PR00024">
    <property type="entry name" value="HOMEOBOX"/>
</dbReference>
<evidence type="ECO:0000256" key="9">
    <source>
        <dbReference type="PROSITE-ProRule" id="PRU00108"/>
    </source>
</evidence>
<evidence type="ECO:0000256" key="1">
    <source>
        <dbReference type="ARBA" id="ARBA00004123"/>
    </source>
</evidence>
<organism evidence="13 14">
    <name type="scientific">Malurus cyaneus samueli</name>
    <dbReference type="NCBI Taxonomy" id="2593467"/>
    <lineage>
        <taxon>Eukaryota</taxon>
        <taxon>Metazoa</taxon>
        <taxon>Chordata</taxon>
        <taxon>Craniata</taxon>
        <taxon>Vertebrata</taxon>
        <taxon>Euteleostomi</taxon>
        <taxon>Archelosauria</taxon>
        <taxon>Archosauria</taxon>
        <taxon>Dinosauria</taxon>
        <taxon>Saurischia</taxon>
        <taxon>Theropoda</taxon>
        <taxon>Coelurosauria</taxon>
        <taxon>Aves</taxon>
        <taxon>Neognathae</taxon>
        <taxon>Neoaves</taxon>
        <taxon>Telluraves</taxon>
        <taxon>Australaves</taxon>
        <taxon>Passeriformes</taxon>
        <taxon>Meliphagoidea</taxon>
        <taxon>Maluridae</taxon>
        <taxon>Malurus</taxon>
    </lineage>
</organism>
<protein>
    <recommendedName>
        <fullName evidence="7">Homeobox even-skipped homolog protein 2</fullName>
    </recommendedName>
    <alternativeName>
        <fullName evidence="8">EVX-2</fullName>
    </alternativeName>
</protein>
<keyword evidence="4 9" id="KW-0371">Homeobox</keyword>
<dbReference type="GO" id="GO:0005634">
    <property type="term" value="C:nucleus"/>
    <property type="evidence" value="ECO:0007669"/>
    <property type="project" value="UniProtKB-SubCell"/>
</dbReference>
<dbReference type="Proteomes" id="UP000694560">
    <property type="component" value="Unplaced"/>
</dbReference>
<dbReference type="Gene3D" id="1.10.10.60">
    <property type="entry name" value="Homeodomain-like"/>
    <property type="match status" value="1"/>
</dbReference>
<evidence type="ECO:0000256" key="10">
    <source>
        <dbReference type="RuleBase" id="RU000682"/>
    </source>
</evidence>
<evidence type="ECO:0000256" key="8">
    <source>
        <dbReference type="ARBA" id="ARBA00080213"/>
    </source>
</evidence>
<evidence type="ECO:0000256" key="6">
    <source>
        <dbReference type="ARBA" id="ARBA00038449"/>
    </source>
</evidence>
<feature type="region of interest" description="Disordered" evidence="11">
    <location>
        <begin position="336"/>
        <end position="432"/>
    </location>
</feature>
<dbReference type="Ensembl" id="ENSMCST00000023686.1">
    <property type="protein sequence ID" value="ENSMCSP00000023104.1"/>
    <property type="gene ID" value="ENSMCSG00000016067.1"/>
</dbReference>
<feature type="domain" description="Homeobox" evidence="12">
    <location>
        <begin position="180"/>
        <end position="240"/>
    </location>
</feature>
<evidence type="ECO:0000256" key="2">
    <source>
        <dbReference type="ARBA" id="ARBA00022473"/>
    </source>
</evidence>
<evidence type="ECO:0000256" key="11">
    <source>
        <dbReference type="SAM" id="MobiDB-lite"/>
    </source>
</evidence>
<feature type="region of interest" description="Disordered" evidence="11">
    <location>
        <begin position="128"/>
        <end position="160"/>
    </location>
</feature>
<dbReference type="PROSITE" id="PS50071">
    <property type="entry name" value="HOMEOBOX_2"/>
    <property type="match status" value="1"/>
</dbReference>